<name>A0AC61MUF6_9FIRM</name>
<dbReference type="Proteomes" id="UP000682782">
    <property type="component" value="Chromosome"/>
</dbReference>
<evidence type="ECO:0000313" key="1">
    <source>
        <dbReference type="EMBL" id="QUC65862.1"/>
    </source>
</evidence>
<organism evidence="1 2">
    <name type="scientific">Aristaeella hokkaidonensis</name>
    <dbReference type="NCBI Taxonomy" id="3046382"/>
    <lineage>
        <taxon>Bacteria</taxon>
        <taxon>Bacillati</taxon>
        <taxon>Bacillota</taxon>
        <taxon>Clostridia</taxon>
        <taxon>Eubacteriales</taxon>
        <taxon>Aristaeellaceae</taxon>
        <taxon>Aristaeella</taxon>
    </lineage>
</organism>
<evidence type="ECO:0000313" key="2">
    <source>
        <dbReference type="Proteomes" id="UP000682782"/>
    </source>
</evidence>
<proteinExistence type="predicted"/>
<gene>
    <name evidence="1" type="ORF">JYE49_08195</name>
</gene>
<keyword evidence="2" id="KW-1185">Reference proteome</keyword>
<protein>
    <submittedName>
        <fullName evidence="1">Response regulator</fullName>
    </submittedName>
</protein>
<reference evidence="1" key="1">
    <citation type="submission" date="2021-01" db="EMBL/GenBank/DDBJ databases">
        <title>Complete genome sequence of Clostridiales bacterium R-7.</title>
        <authorList>
            <person name="Mahoney-Kurpe S.C."/>
            <person name="Palevich N."/>
            <person name="Koike S."/>
            <person name="Moon C.D."/>
            <person name="Attwood G.T."/>
        </authorList>
    </citation>
    <scope>NUCLEOTIDE SEQUENCE</scope>
    <source>
        <strain evidence="1">R-7</strain>
    </source>
</reference>
<dbReference type="EMBL" id="CP068393">
    <property type="protein sequence ID" value="QUC65862.1"/>
    <property type="molecule type" value="Genomic_DNA"/>
</dbReference>
<sequence>MYRVVLVDDERLIIRGLSTVIPWAELGCEIAGTAHDGVSGLELIRSIRPDIVLTDIRMPNMDGLTMLAAIRSEFPGIQMSVLTAYRDFEYARKAITLGVCRYLLKPSNLDELQEAVKLMVSRLDAMPQLPEDPDDESVKEAGNHLVKAALAYMKEHCTEQHLSLGEVADHVYVSQWHLSKLLNRETDQSFFDLLGSMRIAKAKKLLADPALRIHEIAEMAGFSDVAHFSRSFKKIAGCTPGEYRNHQM</sequence>
<accession>A0AC61MUF6</accession>